<feature type="transmembrane region" description="Helical" evidence="1">
    <location>
        <begin position="96"/>
        <end position="116"/>
    </location>
</feature>
<keyword evidence="1" id="KW-0472">Membrane</keyword>
<name>A0ABW2NUE8_9BACL</name>
<dbReference type="Proteomes" id="UP001596549">
    <property type="component" value="Unassembled WGS sequence"/>
</dbReference>
<feature type="transmembrane region" description="Helical" evidence="1">
    <location>
        <begin position="68"/>
        <end position="90"/>
    </location>
</feature>
<dbReference type="Gene3D" id="1.20.210.10">
    <property type="entry name" value="Cytochrome c oxidase-like, subunit I domain"/>
    <property type="match status" value="1"/>
</dbReference>
<sequence length="125" mass="13567">MGIKLIKWSVLYFVIGVGVGMYMSISHDFALKPVHAHVNLLGWTAMTLAGILYYLFPAAESSLLGKIHFWLHNIGLPVMMGALAAFVYGYEQAEPLIGIGATTMAAGVLLFAVNVWKNVKPSAKD</sequence>
<gene>
    <name evidence="2" type="ORF">ACFQPF_08090</name>
</gene>
<dbReference type="RefSeq" id="WP_379748384.1">
    <property type="nucleotide sequence ID" value="NZ_JBHTCP010000013.1"/>
</dbReference>
<keyword evidence="1" id="KW-1133">Transmembrane helix</keyword>
<protein>
    <submittedName>
        <fullName evidence="2">Cytochrome-c oxidase</fullName>
    </submittedName>
</protein>
<dbReference type="InterPro" id="IPR036927">
    <property type="entry name" value="Cyt_c_oxase-like_su1_sf"/>
</dbReference>
<organism evidence="2 3">
    <name type="scientific">Fictibacillus iocasae</name>
    <dbReference type="NCBI Taxonomy" id="2715437"/>
    <lineage>
        <taxon>Bacteria</taxon>
        <taxon>Bacillati</taxon>
        <taxon>Bacillota</taxon>
        <taxon>Bacilli</taxon>
        <taxon>Bacillales</taxon>
        <taxon>Fictibacillaceae</taxon>
        <taxon>Fictibacillus</taxon>
    </lineage>
</organism>
<proteinExistence type="predicted"/>
<keyword evidence="3" id="KW-1185">Reference proteome</keyword>
<dbReference type="EMBL" id="JBHTCP010000013">
    <property type="protein sequence ID" value="MFC7371634.1"/>
    <property type="molecule type" value="Genomic_DNA"/>
</dbReference>
<reference evidence="3" key="1">
    <citation type="journal article" date="2019" name="Int. J. Syst. Evol. Microbiol.">
        <title>The Global Catalogue of Microorganisms (GCM) 10K type strain sequencing project: providing services to taxonomists for standard genome sequencing and annotation.</title>
        <authorList>
            <consortium name="The Broad Institute Genomics Platform"/>
            <consortium name="The Broad Institute Genome Sequencing Center for Infectious Disease"/>
            <person name="Wu L."/>
            <person name="Ma J."/>
        </authorList>
    </citation>
    <scope>NUCLEOTIDE SEQUENCE [LARGE SCALE GENOMIC DNA]</scope>
    <source>
        <strain evidence="3">NBRC 106396</strain>
    </source>
</reference>
<keyword evidence="1" id="KW-0812">Transmembrane</keyword>
<feature type="transmembrane region" description="Helical" evidence="1">
    <location>
        <begin position="37"/>
        <end position="56"/>
    </location>
</feature>
<feature type="transmembrane region" description="Helical" evidence="1">
    <location>
        <begin position="5"/>
        <end position="25"/>
    </location>
</feature>
<evidence type="ECO:0000256" key="1">
    <source>
        <dbReference type="SAM" id="Phobius"/>
    </source>
</evidence>
<evidence type="ECO:0000313" key="3">
    <source>
        <dbReference type="Proteomes" id="UP001596549"/>
    </source>
</evidence>
<evidence type="ECO:0000313" key="2">
    <source>
        <dbReference type="EMBL" id="MFC7371634.1"/>
    </source>
</evidence>
<accession>A0ABW2NUE8</accession>
<dbReference type="SUPFAM" id="SSF81442">
    <property type="entry name" value="Cytochrome c oxidase subunit I-like"/>
    <property type="match status" value="1"/>
</dbReference>
<comment type="caution">
    <text evidence="2">The sequence shown here is derived from an EMBL/GenBank/DDBJ whole genome shotgun (WGS) entry which is preliminary data.</text>
</comment>